<reference evidence="5" key="1">
    <citation type="journal article" date="2020" name="Fungal Divers.">
        <title>Resolving the Mortierellaceae phylogeny through synthesis of multi-gene phylogenetics and phylogenomics.</title>
        <authorList>
            <person name="Vandepol N."/>
            <person name="Liber J."/>
            <person name="Desiro A."/>
            <person name="Na H."/>
            <person name="Kennedy M."/>
            <person name="Barry K."/>
            <person name="Grigoriev I.V."/>
            <person name="Miller A.N."/>
            <person name="O'Donnell K."/>
            <person name="Stajich J.E."/>
            <person name="Bonito G."/>
        </authorList>
    </citation>
    <scope>NUCLEOTIDE SEQUENCE</scope>
    <source>
        <strain evidence="5">NRRL 2591</strain>
    </source>
</reference>
<comment type="subcellular location">
    <subcellularLocation>
        <location evidence="1">Host cell</location>
    </subcellularLocation>
    <subcellularLocation>
        <location evidence="2">Secreted</location>
    </subcellularLocation>
</comment>
<name>A0A9P6EXZ1_9FUNG</name>
<dbReference type="AlphaFoldDB" id="A0A9P6EXZ1"/>
<evidence type="ECO:0000256" key="1">
    <source>
        <dbReference type="ARBA" id="ARBA00004340"/>
    </source>
</evidence>
<feature type="domain" description="Crinkler effector protein N-terminal" evidence="4">
    <location>
        <begin position="6"/>
        <end position="43"/>
    </location>
</feature>
<dbReference type="InterPro" id="IPR045379">
    <property type="entry name" value="Crinkler_N"/>
</dbReference>
<evidence type="ECO:0000256" key="3">
    <source>
        <dbReference type="ARBA" id="ARBA00022525"/>
    </source>
</evidence>
<dbReference type="GO" id="GO:0005576">
    <property type="term" value="C:extracellular region"/>
    <property type="evidence" value="ECO:0007669"/>
    <property type="project" value="UniProtKB-SubCell"/>
</dbReference>
<sequence length="187" mass="21407">MFDNPLTLICLIDGEKIALSVKIVSSDSVDDRKKRIKTHAPWKVSIPIVPKKEHSLHHEMAALRKQLPELERFRAEVSDSSVNNRQARQEGGVYLTCYSRNGDAGRPEEEHLHEYHQCAHDHYLEIFVYNGQAKPSRISDDDDLRKMLKIAKTTSKTKLAISLETPSKSFSAWTFKDVCEEYSTISH</sequence>
<comment type="caution">
    <text evidence="5">The sequence shown here is derived from an EMBL/GenBank/DDBJ whole genome shotgun (WGS) entry which is preliminary data.</text>
</comment>
<dbReference type="Pfam" id="PF20147">
    <property type="entry name" value="Crinkler"/>
    <property type="match status" value="1"/>
</dbReference>
<evidence type="ECO:0000313" key="5">
    <source>
        <dbReference type="EMBL" id="KAF9537561.1"/>
    </source>
</evidence>
<keyword evidence="6" id="KW-1185">Reference proteome</keyword>
<dbReference type="Proteomes" id="UP000723463">
    <property type="component" value="Unassembled WGS sequence"/>
</dbReference>
<organism evidence="5 6">
    <name type="scientific">Mortierella hygrophila</name>
    <dbReference type="NCBI Taxonomy" id="979708"/>
    <lineage>
        <taxon>Eukaryota</taxon>
        <taxon>Fungi</taxon>
        <taxon>Fungi incertae sedis</taxon>
        <taxon>Mucoromycota</taxon>
        <taxon>Mortierellomycotina</taxon>
        <taxon>Mortierellomycetes</taxon>
        <taxon>Mortierellales</taxon>
        <taxon>Mortierellaceae</taxon>
        <taxon>Mortierella</taxon>
    </lineage>
</organism>
<evidence type="ECO:0000259" key="4">
    <source>
        <dbReference type="Pfam" id="PF20147"/>
    </source>
</evidence>
<proteinExistence type="predicted"/>
<dbReference type="GO" id="GO:0043657">
    <property type="term" value="C:host cell"/>
    <property type="evidence" value="ECO:0007669"/>
    <property type="project" value="UniProtKB-SubCell"/>
</dbReference>
<evidence type="ECO:0000313" key="6">
    <source>
        <dbReference type="Proteomes" id="UP000723463"/>
    </source>
</evidence>
<protein>
    <recommendedName>
        <fullName evidence="4">Crinkler effector protein N-terminal domain-containing protein</fullName>
    </recommendedName>
</protein>
<keyword evidence="3" id="KW-0964">Secreted</keyword>
<accession>A0A9P6EXZ1</accession>
<gene>
    <name evidence="5" type="ORF">EC957_007973</name>
</gene>
<evidence type="ECO:0000256" key="2">
    <source>
        <dbReference type="ARBA" id="ARBA00004613"/>
    </source>
</evidence>
<dbReference type="EMBL" id="JAAAXW010000386">
    <property type="protein sequence ID" value="KAF9537561.1"/>
    <property type="molecule type" value="Genomic_DNA"/>
</dbReference>